<name>A0ABT9XMN1_9BACL</name>
<feature type="region of interest" description="Disordered" evidence="2">
    <location>
        <begin position="14"/>
        <end position="41"/>
    </location>
</feature>
<evidence type="ECO:0000256" key="3">
    <source>
        <dbReference type="SAM" id="Phobius"/>
    </source>
</evidence>
<keyword evidence="3" id="KW-1133">Transmembrane helix</keyword>
<evidence type="ECO:0000256" key="1">
    <source>
        <dbReference type="SAM" id="Coils"/>
    </source>
</evidence>
<dbReference type="Pfam" id="PF04977">
    <property type="entry name" value="DivIC"/>
    <property type="match status" value="1"/>
</dbReference>
<keyword evidence="1" id="KW-0175">Coiled coil</keyword>
<keyword evidence="3" id="KW-0812">Transmembrane</keyword>
<sequence length="154" mass="16389">MSVIQEHVGGVIRTRNPALSRTDAAHPASVQEVPEPLRGDAGVDMTGVIGETLADAARPRPRVNPPHRLITLMAIAACTAAVWGLVAQTARIQTLNQQNVRLTEEIAATQAQNASLEMQVTELLQPSRILAVAKQLHLRFISVTDISPAGPASP</sequence>
<keyword evidence="4" id="KW-0131">Cell cycle</keyword>
<evidence type="ECO:0000256" key="2">
    <source>
        <dbReference type="SAM" id="MobiDB-lite"/>
    </source>
</evidence>
<dbReference type="Proteomes" id="UP001232973">
    <property type="component" value="Unassembled WGS sequence"/>
</dbReference>
<dbReference type="EMBL" id="JAUSTP010000053">
    <property type="protein sequence ID" value="MDQ0191548.1"/>
    <property type="molecule type" value="Genomic_DNA"/>
</dbReference>
<dbReference type="InterPro" id="IPR007060">
    <property type="entry name" value="FtsL/DivIC"/>
</dbReference>
<evidence type="ECO:0000313" key="4">
    <source>
        <dbReference type="EMBL" id="MDQ0191548.1"/>
    </source>
</evidence>
<gene>
    <name evidence="4" type="ORF">J2S03_003419</name>
</gene>
<comment type="caution">
    <text evidence="4">The sequence shown here is derived from an EMBL/GenBank/DDBJ whole genome shotgun (WGS) entry which is preliminary data.</text>
</comment>
<dbReference type="RefSeq" id="WP_274454785.1">
    <property type="nucleotide sequence ID" value="NZ_CP067097.1"/>
</dbReference>
<keyword evidence="4" id="KW-0132">Cell division</keyword>
<organism evidence="4 5">
    <name type="scientific">Alicyclobacillus cycloheptanicus</name>
    <dbReference type="NCBI Taxonomy" id="1457"/>
    <lineage>
        <taxon>Bacteria</taxon>
        <taxon>Bacillati</taxon>
        <taxon>Bacillota</taxon>
        <taxon>Bacilli</taxon>
        <taxon>Bacillales</taxon>
        <taxon>Alicyclobacillaceae</taxon>
        <taxon>Alicyclobacillus</taxon>
    </lineage>
</organism>
<accession>A0ABT9XMN1</accession>
<keyword evidence="3" id="KW-0472">Membrane</keyword>
<proteinExistence type="predicted"/>
<keyword evidence="5" id="KW-1185">Reference proteome</keyword>
<evidence type="ECO:0000313" key="5">
    <source>
        <dbReference type="Proteomes" id="UP001232973"/>
    </source>
</evidence>
<reference evidence="4 5" key="1">
    <citation type="submission" date="2023-07" db="EMBL/GenBank/DDBJ databases">
        <title>Genomic Encyclopedia of Type Strains, Phase IV (KMG-IV): sequencing the most valuable type-strain genomes for metagenomic binning, comparative biology and taxonomic classification.</title>
        <authorList>
            <person name="Goeker M."/>
        </authorList>
    </citation>
    <scope>NUCLEOTIDE SEQUENCE [LARGE SCALE GENOMIC DNA]</scope>
    <source>
        <strain evidence="4 5">DSM 4006</strain>
    </source>
</reference>
<feature type="transmembrane region" description="Helical" evidence="3">
    <location>
        <begin position="69"/>
        <end position="86"/>
    </location>
</feature>
<protein>
    <submittedName>
        <fullName evidence="4">Cell division protein FtsL</fullName>
    </submittedName>
</protein>
<dbReference type="GO" id="GO:0051301">
    <property type="term" value="P:cell division"/>
    <property type="evidence" value="ECO:0007669"/>
    <property type="project" value="UniProtKB-KW"/>
</dbReference>
<feature type="coiled-coil region" evidence="1">
    <location>
        <begin position="85"/>
        <end position="119"/>
    </location>
</feature>